<keyword evidence="12" id="KW-0732">Signal</keyword>
<dbReference type="GO" id="GO:0005506">
    <property type="term" value="F:iron ion binding"/>
    <property type="evidence" value="ECO:0007669"/>
    <property type="project" value="InterPro"/>
</dbReference>
<sequence length="509" mass="57569">MILITLLAILVTLLFKVAYGTISSYVLTPIRIKKIMEEQGVCGPKSRFLTGNLNDISTFVSKATSQDMEAINHDIVGRLLPHFVAWSSQYGKRFIYWNGIEPRMCLTEAALIKEFLSKYSTVSGKSLQQQQGSKHFIGKGLLMANGEDWNHQRHIVSPAFMGEKLKSYAGHMVECTKEMLESLQNAILEGDKYEVEIGEYFTKLTADIISKTEFSTSYKKGKQIFHLLTQLQGLCAQATRQHSLPGSRYFPSTYNKEIKSLKMEVERLLMEIIQSRKDCVEIGRSKSYGNDLLGMLLDEIQKSGSLNLQLVMDECKTFFFAGHETTALLLTWTAMLLASNPSWQEKVRIEVKEIFNQGTPSIDQFSKLNVLHMVINESMRLYPPATLLPRMAFQDIVLGDLYIPKGLSVWIPVLAIHHSEELWGKDANEFNPQRFASKSFMPGRFIPFASGPRNCVGQSFAMMEAKIILAMLISKFSFTISENYKHAPITVLTIKPKYGVQICLKPLDP</sequence>
<dbReference type="InterPro" id="IPR001128">
    <property type="entry name" value="Cyt_P450"/>
</dbReference>
<evidence type="ECO:0000313" key="16">
    <source>
        <dbReference type="Proteomes" id="UP000002051"/>
    </source>
</evidence>
<comment type="similarity">
    <text evidence="2">Belongs to the cytochrome P450 family.</text>
</comment>
<reference evidence="13 16" key="1">
    <citation type="journal article" date="2011" name="Nature">
        <title>The Medicago genome provides insight into the evolution of rhizobial symbioses.</title>
        <authorList>
            <person name="Young N.D."/>
            <person name="Debelle F."/>
            <person name="Oldroyd G.E."/>
            <person name="Geurts R."/>
            <person name="Cannon S.B."/>
            <person name="Udvardi M.K."/>
            <person name="Benedito V.A."/>
            <person name="Mayer K.F."/>
            <person name="Gouzy J."/>
            <person name="Schoof H."/>
            <person name="Van de Peer Y."/>
            <person name="Proost S."/>
            <person name="Cook D.R."/>
            <person name="Meyers B.C."/>
            <person name="Spannagl M."/>
            <person name="Cheung F."/>
            <person name="De Mita S."/>
            <person name="Krishnakumar V."/>
            <person name="Gundlach H."/>
            <person name="Zhou S."/>
            <person name="Mudge J."/>
            <person name="Bharti A.K."/>
            <person name="Murray J.D."/>
            <person name="Naoumkina M.A."/>
            <person name="Rosen B."/>
            <person name="Silverstein K.A."/>
            <person name="Tang H."/>
            <person name="Rombauts S."/>
            <person name="Zhao P.X."/>
            <person name="Zhou P."/>
            <person name="Barbe V."/>
            <person name="Bardou P."/>
            <person name="Bechner M."/>
            <person name="Bellec A."/>
            <person name="Berger A."/>
            <person name="Berges H."/>
            <person name="Bidwell S."/>
            <person name="Bisseling T."/>
            <person name="Choisne N."/>
            <person name="Couloux A."/>
            <person name="Denny R."/>
            <person name="Deshpande S."/>
            <person name="Dai X."/>
            <person name="Doyle J.J."/>
            <person name="Dudez A.M."/>
            <person name="Farmer A.D."/>
            <person name="Fouteau S."/>
            <person name="Franken C."/>
            <person name="Gibelin C."/>
            <person name="Gish J."/>
            <person name="Goldstein S."/>
            <person name="Gonzalez A.J."/>
            <person name="Green P.J."/>
            <person name="Hallab A."/>
            <person name="Hartog M."/>
            <person name="Hua A."/>
            <person name="Humphray S.J."/>
            <person name="Jeong D.H."/>
            <person name="Jing Y."/>
            <person name="Jocker A."/>
            <person name="Kenton S.M."/>
            <person name="Kim D.J."/>
            <person name="Klee K."/>
            <person name="Lai H."/>
            <person name="Lang C."/>
            <person name="Lin S."/>
            <person name="Macmil S.L."/>
            <person name="Magdelenat G."/>
            <person name="Matthews L."/>
            <person name="McCorrison J."/>
            <person name="Monaghan E.L."/>
            <person name="Mun J.H."/>
            <person name="Najar F.Z."/>
            <person name="Nicholson C."/>
            <person name="Noirot C."/>
            <person name="O'Bleness M."/>
            <person name="Paule C.R."/>
            <person name="Poulain J."/>
            <person name="Prion F."/>
            <person name="Qin B."/>
            <person name="Qu C."/>
            <person name="Retzel E.F."/>
            <person name="Riddle C."/>
            <person name="Sallet E."/>
            <person name="Samain S."/>
            <person name="Samson N."/>
            <person name="Sanders I."/>
            <person name="Saurat O."/>
            <person name="Scarpelli C."/>
            <person name="Schiex T."/>
            <person name="Segurens B."/>
            <person name="Severin A.J."/>
            <person name="Sherrier D.J."/>
            <person name="Shi R."/>
            <person name="Sims S."/>
            <person name="Singer S.R."/>
            <person name="Sinharoy S."/>
            <person name="Sterck L."/>
            <person name="Viollet A."/>
            <person name="Wang B.B."/>
            <person name="Wang K."/>
            <person name="Wang M."/>
            <person name="Wang X."/>
            <person name="Warfsmann J."/>
            <person name="Weissenbach J."/>
            <person name="White D.D."/>
            <person name="White J.D."/>
            <person name="Wiley G.B."/>
            <person name="Wincker P."/>
            <person name="Xing Y."/>
            <person name="Yang L."/>
            <person name="Yao Z."/>
            <person name="Ying F."/>
            <person name="Zhai J."/>
            <person name="Zhou L."/>
            <person name="Zuber A."/>
            <person name="Denarie J."/>
            <person name="Dixon R.A."/>
            <person name="May G.D."/>
            <person name="Schwartz D.C."/>
            <person name="Rogers J."/>
            <person name="Quetier F."/>
            <person name="Town C.D."/>
            <person name="Roe B.A."/>
        </authorList>
    </citation>
    <scope>NUCLEOTIDE SEQUENCE [LARGE SCALE GENOMIC DNA]</scope>
    <source>
        <strain evidence="13">A17</strain>
        <strain evidence="15 16">cv. Jemalong A17</strain>
    </source>
</reference>
<protein>
    <submittedName>
        <fullName evidence="13">Cytochrome P450 family 709 protein</fullName>
    </submittedName>
    <submittedName>
        <fullName evidence="14">Putative cytochrome P450</fullName>
    </submittedName>
</protein>
<feature type="binding site" description="axial binding residue" evidence="11">
    <location>
        <position position="455"/>
    </location>
    <ligand>
        <name>heme</name>
        <dbReference type="ChEBI" id="CHEBI:30413"/>
    </ligand>
    <ligandPart>
        <name>Fe</name>
        <dbReference type="ChEBI" id="CHEBI:18248"/>
    </ligandPart>
</feature>
<dbReference type="PRINTS" id="PR00463">
    <property type="entry name" value="EP450I"/>
</dbReference>
<dbReference type="Gramene" id="rna34723">
    <property type="protein sequence ID" value="RHN50440.1"/>
    <property type="gene ID" value="gene34723"/>
</dbReference>
<dbReference type="EMBL" id="PSQE01000006">
    <property type="protein sequence ID" value="RHN50440.1"/>
    <property type="molecule type" value="Genomic_DNA"/>
</dbReference>
<evidence type="ECO:0000256" key="10">
    <source>
        <dbReference type="ARBA" id="ARBA00023136"/>
    </source>
</evidence>
<reference evidence="15" key="3">
    <citation type="submission" date="2015-04" db="UniProtKB">
        <authorList>
            <consortium name="EnsemblPlants"/>
        </authorList>
    </citation>
    <scope>IDENTIFICATION</scope>
    <source>
        <strain evidence="15">cv. Jemalong A17</strain>
    </source>
</reference>
<keyword evidence="10" id="KW-0472">Membrane</keyword>
<dbReference type="InterPro" id="IPR036396">
    <property type="entry name" value="Cyt_P450_sf"/>
</dbReference>
<reference evidence="13 16" key="2">
    <citation type="journal article" date="2014" name="BMC Genomics">
        <title>An improved genome release (version Mt4.0) for the model legume Medicago truncatula.</title>
        <authorList>
            <person name="Tang H."/>
            <person name="Krishnakumar V."/>
            <person name="Bidwell S."/>
            <person name="Rosen B."/>
            <person name="Chan A."/>
            <person name="Zhou S."/>
            <person name="Gentzbittel L."/>
            <person name="Childs K.L."/>
            <person name="Yandell M."/>
            <person name="Gundlach H."/>
            <person name="Mayer K.F."/>
            <person name="Schwartz D.C."/>
            <person name="Town C.D."/>
        </authorList>
    </citation>
    <scope>GENOME REANNOTATION</scope>
    <source>
        <strain evidence="13">A17</strain>
        <strain evidence="15 16">cv. Jemalong A17</strain>
    </source>
</reference>
<evidence type="ECO:0000256" key="2">
    <source>
        <dbReference type="ARBA" id="ARBA00010617"/>
    </source>
</evidence>
<keyword evidence="16" id="KW-1185">Reference proteome</keyword>
<feature type="signal peptide" evidence="12">
    <location>
        <begin position="1"/>
        <end position="20"/>
    </location>
</feature>
<keyword evidence="8 11" id="KW-0408">Iron</keyword>
<dbReference type="HOGENOM" id="CLU_001570_5_0_1"/>
<evidence type="ECO:0000256" key="11">
    <source>
        <dbReference type="PIRSR" id="PIRSR602401-1"/>
    </source>
</evidence>
<dbReference type="Gene3D" id="1.10.630.10">
    <property type="entry name" value="Cytochrome P450"/>
    <property type="match status" value="1"/>
</dbReference>
<keyword evidence="5 11" id="KW-0479">Metal-binding</keyword>
<evidence type="ECO:0000256" key="12">
    <source>
        <dbReference type="SAM" id="SignalP"/>
    </source>
</evidence>
<dbReference type="GO" id="GO:0016020">
    <property type="term" value="C:membrane"/>
    <property type="evidence" value="ECO:0007669"/>
    <property type="project" value="UniProtKB-SubCell"/>
</dbReference>
<evidence type="ECO:0000313" key="17">
    <source>
        <dbReference type="Proteomes" id="UP000265566"/>
    </source>
</evidence>
<dbReference type="GO" id="GO:0004497">
    <property type="term" value="F:monooxygenase activity"/>
    <property type="evidence" value="ECO:0000318"/>
    <property type="project" value="GO_Central"/>
</dbReference>
<proteinExistence type="inferred from homology"/>
<dbReference type="EnsemblPlants" id="KEH25339">
    <property type="protein sequence ID" value="KEH25339"/>
    <property type="gene ID" value="MTR_6g017325"/>
</dbReference>
<dbReference type="InterPro" id="IPR002401">
    <property type="entry name" value="Cyt_P450_E_grp-I"/>
</dbReference>
<dbReference type="SUPFAM" id="SSF48264">
    <property type="entry name" value="Cytochrome P450"/>
    <property type="match status" value="1"/>
</dbReference>
<dbReference type="EMBL" id="CM001222">
    <property type="protein sequence ID" value="KEH25339.1"/>
    <property type="molecule type" value="Genomic_DNA"/>
</dbReference>
<dbReference type="OrthoDB" id="1470350at2759"/>
<dbReference type="STRING" id="3880.A0A072U6G9"/>
<reference evidence="14" key="5">
    <citation type="journal article" date="2018" name="Nat. Plants">
        <title>Whole-genome landscape of Medicago truncatula symbiotic genes.</title>
        <authorList>
            <person name="Pecrix Y."/>
            <person name="Gamas P."/>
            <person name="Carrere S."/>
        </authorList>
    </citation>
    <scope>NUCLEOTIDE SEQUENCE</scope>
    <source>
        <tissue evidence="14">Leaves</tissue>
    </source>
</reference>
<dbReference type="PRINTS" id="PR00385">
    <property type="entry name" value="P450"/>
</dbReference>
<evidence type="ECO:0000256" key="5">
    <source>
        <dbReference type="ARBA" id="ARBA00022723"/>
    </source>
</evidence>
<accession>A0A072U6G9</accession>
<comment type="subcellular location">
    <subcellularLocation>
        <location evidence="1">Membrane</location>
        <topology evidence="1">Single-pass membrane protein</topology>
    </subcellularLocation>
</comment>
<evidence type="ECO:0000256" key="7">
    <source>
        <dbReference type="ARBA" id="ARBA00023002"/>
    </source>
</evidence>
<evidence type="ECO:0000256" key="3">
    <source>
        <dbReference type="ARBA" id="ARBA00022617"/>
    </source>
</evidence>
<dbReference type="PANTHER" id="PTHR24282">
    <property type="entry name" value="CYTOCHROME P450 FAMILY MEMBER"/>
    <property type="match status" value="1"/>
</dbReference>
<evidence type="ECO:0000256" key="1">
    <source>
        <dbReference type="ARBA" id="ARBA00004167"/>
    </source>
</evidence>
<keyword evidence="6" id="KW-1133">Transmembrane helix</keyword>
<reference evidence="17" key="4">
    <citation type="journal article" date="2018" name="Nat. Plants">
        <title>Whole-genome landscape of Medicago truncatula symbiotic genes.</title>
        <authorList>
            <person name="Pecrix Y."/>
            <person name="Staton S.E."/>
            <person name="Sallet E."/>
            <person name="Lelandais-Briere C."/>
            <person name="Moreau S."/>
            <person name="Carrere S."/>
            <person name="Blein T."/>
            <person name="Jardinaud M.F."/>
            <person name="Latrasse D."/>
            <person name="Zouine M."/>
            <person name="Zahm M."/>
            <person name="Kreplak J."/>
            <person name="Mayjonade B."/>
            <person name="Satge C."/>
            <person name="Perez M."/>
            <person name="Cauet S."/>
            <person name="Marande W."/>
            <person name="Chantry-Darmon C."/>
            <person name="Lopez-Roques C."/>
            <person name="Bouchez O."/>
            <person name="Berard A."/>
            <person name="Debelle F."/>
            <person name="Munos S."/>
            <person name="Bendahmane A."/>
            <person name="Berges H."/>
            <person name="Niebel A."/>
            <person name="Buitink J."/>
            <person name="Frugier F."/>
            <person name="Benhamed M."/>
            <person name="Crespi M."/>
            <person name="Gouzy J."/>
            <person name="Gamas P."/>
        </authorList>
    </citation>
    <scope>NUCLEOTIDE SEQUENCE [LARGE SCALE GENOMIC DNA]</scope>
    <source>
        <strain evidence="17">cv. Jemalong A17</strain>
    </source>
</reference>
<dbReference type="KEGG" id="mtr:25495619"/>
<dbReference type="PANTHER" id="PTHR24282:SF228">
    <property type="entry name" value="CYTOKININ HYDROXYLASE"/>
    <property type="match status" value="1"/>
</dbReference>
<evidence type="ECO:0000256" key="8">
    <source>
        <dbReference type="ARBA" id="ARBA00023004"/>
    </source>
</evidence>
<evidence type="ECO:0000256" key="6">
    <source>
        <dbReference type="ARBA" id="ARBA00022989"/>
    </source>
</evidence>
<dbReference type="InterPro" id="IPR050665">
    <property type="entry name" value="Cytochrome_P450_Monooxygen"/>
</dbReference>
<dbReference type="GO" id="GO:0016705">
    <property type="term" value="F:oxidoreductase activity, acting on paired donors, with incorporation or reduction of molecular oxygen"/>
    <property type="evidence" value="ECO:0007669"/>
    <property type="project" value="InterPro"/>
</dbReference>
<name>A0A072U6G9_MEDTR</name>
<dbReference type="Proteomes" id="UP000265566">
    <property type="component" value="Chromosome 6"/>
</dbReference>
<dbReference type="AlphaFoldDB" id="A0A072U6G9"/>
<evidence type="ECO:0000313" key="13">
    <source>
        <dbReference type="EMBL" id="KEH25339.1"/>
    </source>
</evidence>
<evidence type="ECO:0000256" key="9">
    <source>
        <dbReference type="ARBA" id="ARBA00023033"/>
    </source>
</evidence>
<comment type="cofactor">
    <cofactor evidence="11">
        <name>heme</name>
        <dbReference type="ChEBI" id="CHEBI:30413"/>
    </cofactor>
</comment>
<evidence type="ECO:0000256" key="4">
    <source>
        <dbReference type="ARBA" id="ARBA00022692"/>
    </source>
</evidence>
<keyword evidence="4" id="KW-0812">Transmembrane</keyword>
<keyword evidence="9" id="KW-0503">Monooxygenase</keyword>
<evidence type="ECO:0000313" key="15">
    <source>
        <dbReference type="EnsemblPlants" id="KEH25339"/>
    </source>
</evidence>
<gene>
    <name evidence="15" type="primary">25495619</name>
    <name evidence="13" type="ordered locus">MTR_6g017325</name>
    <name evidence="14" type="ORF">MtrunA17_Chr6g0457421</name>
</gene>
<keyword evidence="7" id="KW-0560">Oxidoreductase</keyword>
<dbReference type="GO" id="GO:0020037">
    <property type="term" value="F:heme binding"/>
    <property type="evidence" value="ECO:0007669"/>
    <property type="project" value="InterPro"/>
</dbReference>
<organism evidence="13 16">
    <name type="scientific">Medicago truncatula</name>
    <name type="common">Barrel medic</name>
    <name type="synonym">Medicago tribuloides</name>
    <dbReference type="NCBI Taxonomy" id="3880"/>
    <lineage>
        <taxon>Eukaryota</taxon>
        <taxon>Viridiplantae</taxon>
        <taxon>Streptophyta</taxon>
        <taxon>Embryophyta</taxon>
        <taxon>Tracheophyta</taxon>
        <taxon>Spermatophyta</taxon>
        <taxon>Magnoliopsida</taxon>
        <taxon>eudicotyledons</taxon>
        <taxon>Gunneridae</taxon>
        <taxon>Pentapetalae</taxon>
        <taxon>rosids</taxon>
        <taxon>fabids</taxon>
        <taxon>Fabales</taxon>
        <taxon>Fabaceae</taxon>
        <taxon>Papilionoideae</taxon>
        <taxon>50 kb inversion clade</taxon>
        <taxon>NPAAA clade</taxon>
        <taxon>Hologalegina</taxon>
        <taxon>IRL clade</taxon>
        <taxon>Trifolieae</taxon>
        <taxon>Medicago</taxon>
    </lineage>
</organism>
<feature type="chain" id="PRO_5014499322" evidence="12">
    <location>
        <begin position="21"/>
        <end position="509"/>
    </location>
</feature>
<dbReference type="Proteomes" id="UP000002051">
    <property type="component" value="Chromosome 6"/>
</dbReference>
<dbReference type="Pfam" id="PF00067">
    <property type="entry name" value="p450"/>
    <property type="match status" value="1"/>
</dbReference>
<keyword evidence="3 11" id="KW-0349">Heme</keyword>
<evidence type="ECO:0000313" key="14">
    <source>
        <dbReference type="EMBL" id="RHN50440.1"/>
    </source>
</evidence>